<feature type="compositionally biased region" description="Polar residues" evidence="1">
    <location>
        <begin position="1"/>
        <end position="10"/>
    </location>
</feature>
<organism evidence="2">
    <name type="scientific">bioreactor metagenome</name>
    <dbReference type="NCBI Taxonomy" id="1076179"/>
    <lineage>
        <taxon>unclassified sequences</taxon>
        <taxon>metagenomes</taxon>
        <taxon>ecological metagenomes</taxon>
    </lineage>
</organism>
<evidence type="ECO:0000313" key="2">
    <source>
        <dbReference type="EMBL" id="MPM45014.1"/>
    </source>
</evidence>
<gene>
    <name evidence="2" type="ORF">SDC9_91699</name>
</gene>
<evidence type="ECO:0000256" key="1">
    <source>
        <dbReference type="SAM" id="MobiDB-lite"/>
    </source>
</evidence>
<proteinExistence type="predicted"/>
<protein>
    <submittedName>
        <fullName evidence="2">Uncharacterized protein</fullName>
    </submittedName>
</protein>
<dbReference type="AlphaFoldDB" id="A0A645A5H2"/>
<sequence>MDNKNKTNPKPNAYGPNKRDYLEVDPKEVKAYSLKDYTNLPDNVRDPIVANNISYMEFDYTYNNGEDLLGFSNELPQTPKNPRNINN</sequence>
<dbReference type="EMBL" id="VSSQ01010711">
    <property type="protein sequence ID" value="MPM45014.1"/>
    <property type="molecule type" value="Genomic_DNA"/>
</dbReference>
<feature type="region of interest" description="Disordered" evidence="1">
    <location>
        <begin position="1"/>
        <end position="21"/>
    </location>
</feature>
<comment type="caution">
    <text evidence="2">The sequence shown here is derived from an EMBL/GenBank/DDBJ whole genome shotgun (WGS) entry which is preliminary data.</text>
</comment>
<name>A0A645A5H2_9ZZZZ</name>
<accession>A0A645A5H2</accession>
<reference evidence="2" key="1">
    <citation type="submission" date="2019-08" db="EMBL/GenBank/DDBJ databases">
        <authorList>
            <person name="Kucharzyk K."/>
            <person name="Murdoch R.W."/>
            <person name="Higgins S."/>
            <person name="Loffler F."/>
        </authorList>
    </citation>
    <scope>NUCLEOTIDE SEQUENCE</scope>
</reference>